<organism evidence="2 3">
    <name type="scientific">Ceutorhynchus assimilis</name>
    <name type="common">cabbage seed weevil</name>
    <dbReference type="NCBI Taxonomy" id="467358"/>
    <lineage>
        <taxon>Eukaryota</taxon>
        <taxon>Metazoa</taxon>
        <taxon>Ecdysozoa</taxon>
        <taxon>Arthropoda</taxon>
        <taxon>Hexapoda</taxon>
        <taxon>Insecta</taxon>
        <taxon>Pterygota</taxon>
        <taxon>Neoptera</taxon>
        <taxon>Endopterygota</taxon>
        <taxon>Coleoptera</taxon>
        <taxon>Polyphaga</taxon>
        <taxon>Cucujiformia</taxon>
        <taxon>Curculionidae</taxon>
        <taxon>Ceutorhynchinae</taxon>
        <taxon>Ceutorhynchus</taxon>
    </lineage>
</organism>
<reference evidence="2" key="1">
    <citation type="submission" date="2022-01" db="EMBL/GenBank/DDBJ databases">
        <authorList>
            <person name="King R."/>
        </authorList>
    </citation>
    <scope>NUCLEOTIDE SEQUENCE</scope>
</reference>
<evidence type="ECO:0000313" key="3">
    <source>
        <dbReference type="Proteomes" id="UP001152799"/>
    </source>
</evidence>
<dbReference type="PANTHER" id="PTHR41156:SF1">
    <property type="entry name" value="ZASP-LIKE MOTIF DOMAIN-CONTAINING PROTEIN"/>
    <property type="match status" value="1"/>
</dbReference>
<gene>
    <name evidence="2" type="ORF">CEUTPL_LOCUS3716</name>
</gene>
<dbReference type="AlphaFoldDB" id="A0A9N9QL18"/>
<dbReference type="Proteomes" id="UP001152799">
    <property type="component" value="Chromosome 13"/>
</dbReference>
<feature type="region of interest" description="Disordered" evidence="1">
    <location>
        <begin position="1"/>
        <end position="25"/>
    </location>
</feature>
<sequence length="649" mass="73869">MSTLERKEYHETRMMRSRSPTRRSNQNLAQFDSNLDNLLEDLQNSVSRPGSSLSHNFKETGYGKSINVKASNPVTEYSSDDAYNYTSPDGREKVHGYKKEKYIYGKTTMERDVEPERARMQNSINQLDSLLDDLQQVKKSSYSSESSQRNVNRELRYGNTPPSTKTIEKSLYNEGTYGAIRSTSPTPSSKTSTLNKQTKVLNVHEYPIRVVETPVPDIDPEVLAHLDPNLHPAGNTKVTTTIKTYTYEIPGSGNYPTQVREDTSVNEQYLDKREKKYVYNPDETITTPSKSFVYNKTENKENYYQQQQQQHQQPGWKDSLVKQSYKETIQDDLIQYPPYQKPTPPGGHTTLKEEVTTIRNYQPGYQPEPNPPSRNQTYMYNESTTTKNIHNAYPPPPPPPETREYIINKETNVVNRTQQTPMADRGYPVYNPPTTDSKSYILKETHTTNYQNGYPHRHQSPPREVETFYGQPQEPINIQYSYKSTNTTENRFKGGHPESQTLLPRKFPTTDHPDGPPKRIDDLMASIGHEPPNSPLNAGFNAHEQDLANKRVVQTLNKQQNTEVDDMQKKEQPTKNVSGPPVYYPPGHEMFSKKEEEGGGGWRAQGGYAKGSGKYMYEAESGSKTKTKKGMAVVPVCLPLCCGLPCTII</sequence>
<proteinExistence type="predicted"/>
<accession>A0A9N9QL18</accession>
<feature type="region of interest" description="Disordered" evidence="1">
    <location>
        <begin position="560"/>
        <end position="583"/>
    </location>
</feature>
<dbReference type="PANTHER" id="PTHR41156">
    <property type="entry name" value="AGAP006184-PA"/>
    <property type="match status" value="1"/>
</dbReference>
<feature type="region of interest" description="Disordered" evidence="1">
    <location>
        <begin position="492"/>
        <end position="515"/>
    </location>
</feature>
<feature type="compositionally biased region" description="Basic and acidic residues" evidence="1">
    <location>
        <begin position="1"/>
        <end position="14"/>
    </location>
</feature>
<dbReference type="EMBL" id="OU892289">
    <property type="protein sequence ID" value="CAG9763046.1"/>
    <property type="molecule type" value="Genomic_DNA"/>
</dbReference>
<feature type="compositionally biased region" description="Low complexity" evidence="1">
    <location>
        <begin position="137"/>
        <end position="147"/>
    </location>
</feature>
<feature type="region of interest" description="Disordered" evidence="1">
    <location>
        <begin position="137"/>
        <end position="167"/>
    </location>
</feature>
<evidence type="ECO:0000256" key="1">
    <source>
        <dbReference type="SAM" id="MobiDB-lite"/>
    </source>
</evidence>
<keyword evidence="3" id="KW-1185">Reference proteome</keyword>
<protein>
    <submittedName>
        <fullName evidence="2">Uncharacterized protein</fullName>
    </submittedName>
</protein>
<dbReference type="OrthoDB" id="6372047at2759"/>
<name>A0A9N9QL18_9CUCU</name>
<evidence type="ECO:0000313" key="2">
    <source>
        <dbReference type="EMBL" id="CAG9763046.1"/>
    </source>
</evidence>